<evidence type="ECO:0000313" key="5">
    <source>
        <dbReference type="EMBL" id="NKY67185.1"/>
    </source>
</evidence>
<dbReference type="SUPFAM" id="SSF51215">
    <property type="entry name" value="Regulatory protein AraC"/>
    <property type="match status" value="1"/>
</dbReference>
<dbReference type="RefSeq" id="WP_074427657.1">
    <property type="nucleotide sequence ID" value="NZ_BJEG01000008.1"/>
</dbReference>
<accession>A0A4Y4G8Z0</accession>
<evidence type="ECO:0000313" key="6">
    <source>
        <dbReference type="EMBL" id="SCC01408.1"/>
    </source>
</evidence>
<name>A0A4Y4G8Z0_WEIHE</name>
<dbReference type="SMART" id="SM00342">
    <property type="entry name" value="HTH_ARAC"/>
    <property type="match status" value="1"/>
</dbReference>
<dbReference type="InterPro" id="IPR003313">
    <property type="entry name" value="AraC-bd"/>
</dbReference>
<dbReference type="InterPro" id="IPR018062">
    <property type="entry name" value="HTH_AraC-typ_CS"/>
</dbReference>
<dbReference type="SUPFAM" id="SSF46689">
    <property type="entry name" value="Homeodomain-like"/>
    <property type="match status" value="2"/>
</dbReference>
<dbReference type="PROSITE" id="PS01124">
    <property type="entry name" value="HTH_ARAC_FAMILY_2"/>
    <property type="match status" value="1"/>
</dbReference>
<dbReference type="Pfam" id="PF12833">
    <property type="entry name" value="HTH_18"/>
    <property type="match status" value="1"/>
</dbReference>
<dbReference type="Pfam" id="PF02311">
    <property type="entry name" value="AraC_binding"/>
    <property type="match status" value="1"/>
</dbReference>
<dbReference type="PANTHER" id="PTHR43280:SF2">
    <property type="entry name" value="HTH-TYPE TRANSCRIPTIONAL REGULATOR EXSA"/>
    <property type="match status" value="1"/>
</dbReference>
<dbReference type="Gene3D" id="2.60.120.280">
    <property type="entry name" value="Regulatory protein AraC"/>
    <property type="match status" value="1"/>
</dbReference>
<gene>
    <name evidence="6" type="ORF">GA0061075_11091</name>
    <name evidence="5" type="ORF">HF960_05845</name>
</gene>
<dbReference type="InterPro" id="IPR020449">
    <property type="entry name" value="Tscrpt_reg_AraC-type_HTH"/>
</dbReference>
<dbReference type="InterPro" id="IPR009057">
    <property type="entry name" value="Homeodomain-like_sf"/>
</dbReference>
<dbReference type="GO" id="GO:0003700">
    <property type="term" value="F:DNA-binding transcription factor activity"/>
    <property type="evidence" value="ECO:0007669"/>
    <property type="project" value="InterPro"/>
</dbReference>
<evidence type="ECO:0000256" key="1">
    <source>
        <dbReference type="ARBA" id="ARBA00023015"/>
    </source>
</evidence>
<dbReference type="EMBL" id="FMAW01000010">
    <property type="protein sequence ID" value="SCC01408.1"/>
    <property type="molecule type" value="Genomic_DNA"/>
</dbReference>
<evidence type="ECO:0000259" key="4">
    <source>
        <dbReference type="PROSITE" id="PS01124"/>
    </source>
</evidence>
<dbReference type="Proteomes" id="UP000585749">
    <property type="component" value="Unassembled WGS sequence"/>
</dbReference>
<keyword evidence="1" id="KW-0805">Transcription regulation</keyword>
<dbReference type="InterPro" id="IPR018060">
    <property type="entry name" value="HTH_AraC"/>
</dbReference>
<keyword evidence="7" id="KW-1185">Reference proteome</keyword>
<dbReference type="PROSITE" id="PS00041">
    <property type="entry name" value="HTH_ARAC_FAMILY_1"/>
    <property type="match status" value="1"/>
</dbReference>
<evidence type="ECO:0000256" key="3">
    <source>
        <dbReference type="ARBA" id="ARBA00023163"/>
    </source>
</evidence>
<dbReference type="GO" id="GO:0043565">
    <property type="term" value="F:sequence-specific DNA binding"/>
    <property type="evidence" value="ECO:0007669"/>
    <property type="project" value="InterPro"/>
</dbReference>
<feature type="domain" description="HTH araC/xylS-type" evidence="4">
    <location>
        <begin position="170"/>
        <end position="269"/>
    </location>
</feature>
<dbReference type="PANTHER" id="PTHR43280">
    <property type="entry name" value="ARAC-FAMILY TRANSCRIPTIONAL REGULATOR"/>
    <property type="match status" value="1"/>
</dbReference>
<keyword evidence="3" id="KW-0804">Transcription</keyword>
<dbReference type="EMBL" id="JAAXPM010000008">
    <property type="protein sequence ID" value="NKY67185.1"/>
    <property type="molecule type" value="Genomic_DNA"/>
</dbReference>
<sequence length="271" mass="31806">MRAYFNLDAQEFPVTVEHIGAEWQQDQIIRYQGFPHFHWLQTQHGSGNFWIGNKHLVLPPNAGVLVSPGIPHRYEPVNQNEGWEVIFVTFQGKFAEDFNQQIMNREYVYIAPERGEKFTQQVEKIIESLDQQPVDNEWVSALSYYLLLSLGHEEMYHVDINHPDFKRYVKPAMDYISENFTDHLTITAVAKHVNVTPQYLDRLFQKIINLSPKEYLLQIRINQAKKLLVSQKHLRVVAVANESGFRDAAYFSRVFKRKTGVTPLNFRKWQT</sequence>
<keyword evidence="2 6" id="KW-0238">DNA-binding</keyword>
<dbReference type="OrthoDB" id="185320at2"/>
<dbReference type="InterPro" id="IPR037923">
    <property type="entry name" value="HTH-like"/>
</dbReference>
<reference evidence="6 7" key="1">
    <citation type="submission" date="2016-08" db="EMBL/GenBank/DDBJ databases">
        <authorList>
            <person name="Varghese N."/>
            <person name="Submissions Spin"/>
        </authorList>
    </citation>
    <scope>NUCLEOTIDE SEQUENCE [LARGE SCALE GENOMIC DNA]</scope>
    <source>
        <strain evidence="6 7">R-53116</strain>
    </source>
</reference>
<dbReference type="AlphaFoldDB" id="A0A4Y4G8Z0"/>
<evidence type="ECO:0000256" key="2">
    <source>
        <dbReference type="ARBA" id="ARBA00023125"/>
    </source>
</evidence>
<evidence type="ECO:0000313" key="8">
    <source>
        <dbReference type="Proteomes" id="UP000585749"/>
    </source>
</evidence>
<proteinExistence type="predicted"/>
<reference evidence="5 8" key="2">
    <citation type="submission" date="2020-04" db="EMBL/GenBank/DDBJ databases">
        <title>MicrobeNet Type strains.</title>
        <authorList>
            <person name="Nicholson A.C."/>
        </authorList>
    </citation>
    <scope>NUCLEOTIDE SEQUENCE [LARGE SCALE GENOMIC DNA]</scope>
    <source>
        <strain evidence="5 8">CCUG 33494</strain>
    </source>
</reference>
<protein>
    <submittedName>
        <fullName evidence="5">AraC family transcriptional regulator</fullName>
    </submittedName>
    <submittedName>
        <fullName evidence="6">AraC-type DNA-binding protein</fullName>
    </submittedName>
</protein>
<organism evidence="5 8">
    <name type="scientific">Weissella hellenica</name>
    <dbReference type="NCBI Taxonomy" id="46256"/>
    <lineage>
        <taxon>Bacteria</taxon>
        <taxon>Bacillati</taxon>
        <taxon>Bacillota</taxon>
        <taxon>Bacilli</taxon>
        <taxon>Lactobacillales</taxon>
        <taxon>Lactobacillaceae</taxon>
        <taxon>Weissella</taxon>
    </lineage>
</organism>
<evidence type="ECO:0000313" key="7">
    <source>
        <dbReference type="Proteomes" id="UP000182448"/>
    </source>
</evidence>
<dbReference type="Proteomes" id="UP000182448">
    <property type="component" value="Unassembled WGS sequence"/>
</dbReference>
<dbReference type="Gene3D" id="1.10.10.60">
    <property type="entry name" value="Homeodomain-like"/>
    <property type="match status" value="2"/>
</dbReference>
<comment type="caution">
    <text evidence="5">The sequence shown here is derived from an EMBL/GenBank/DDBJ whole genome shotgun (WGS) entry which is preliminary data.</text>
</comment>
<dbReference type="PRINTS" id="PR00032">
    <property type="entry name" value="HTHARAC"/>
</dbReference>